<dbReference type="RefSeq" id="YP_009478055.1">
    <property type="nucleotide sequence ID" value="NC_037476.1"/>
</dbReference>
<gene>
    <name evidence="2" type="primary">ORF158_2</name>
    <name evidence="2" type="ORF">AnanMp19</name>
</gene>
<evidence type="ECO:0000313" key="2">
    <source>
        <dbReference type="EMBL" id="AVP12841.1"/>
    </source>
</evidence>
<accession>A0A2P1L4V8</accession>
<name>A0A2P1L4V8_ANTAG</name>
<reference evidence="2" key="1">
    <citation type="journal article" date="2018" name="Bryologist">
        <title>Complete mitochondrial genome sequence of Anthoceros angustus: conservative evolution of the mitogenomes in hornworts.</title>
        <authorList>
            <person name="Dong S."/>
            <person name="Xue J."/>
            <person name="Zhang S."/>
            <person name="Zhang L."/>
            <person name="Wu H."/>
            <person name="Chen Z."/>
            <person name="Goffinet B."/>
            <person name="Liu Y."/>
        </authorList>
    </citation>
    <scope>NUCLEOTIDE SEQUENCE</scope>
</reference>
<evidence type="ECO:0000259" key="1">
    <source>
        <dbReference type="Pfam" id="PF08706"/>
    </source>
</evidence>
<organism evidence="2">
    <name type="scientific">Anthoceros angustus</name>
    <name type="common">Hornwort</name>
    <name type="synonym">Anthoceros formosae</name>
    <dbReference type="NCBI Taxonomy" id="48387"/>
    <lineage>
        <taxon>Eukaryota</taxon>
        <taxon>Viridiplantae</taxon>
        <taxon>Streptophyta</taxon>
        <taxon>Embryophyta</taxon>
        <taxon>Anthocerotophyta</taxon>
        <taxon>Anthocerotopsida</taxon>
        <taxon>Anthocerotidae</taxon>
        <taxon>Anthocerotales</taxon>
        <taxon>Anthocerotaceae</taxon>
        <taxon>Anthoceros</taxon>
    </lineage>
</organism>
<dbReference type="InterPro" id="IPR014818">
    <property type="entry name" value="Phage/plasmid_primase_P4_C"/>
</dbReference>
<feature type="domain" description="Bacteriophage/plasmid primase P4 C-terminal" evidence="1">
    <location>
        <begin position="83"/>
        <end position="152"/>
    </location>
</feature>
<dbReference type="Pfam" id="PF08706">
    <property type="entry name" value="D5_N"/>
    <property type="match status" value="1"/>
</dbReference>
<dbReference type="AlphaFoldDB" id="A0A2P1L4V8"/>
<proteinExistence type="predicted"/>
<keyword evidence="2" id="KW-0496">Mitochondrion</keyword>
<geneLocation type="mitochondrion" evidence="2"/>
<dbReference type="GeneID" id="36494066"/>
<sequence length="157" mass="18222">MTFLYYGDKKNSRLRSCEELYGLLSRNTCISNVKSYTKGKVYFYHPGFQHYVRLETDEIITLILQIFKLAGMPVPLITIKGIADLIRHNEAEYGHPTLDDDKYILLENGVLDLNTKQLLSKSESFFLTKSRGLFNWDPDCPTSVFQEFLDDFILHRG</sequence>
<protein>
    <recommendedName>
        <fullName evidence="1">Bacteriophage/plasmid primase P4 C-terminal domain-containing protein</fullName>
    </recommendedName>
</protein>
<dbReference type="EMBL" id="MG029262">
    <property type="protein sequence ID" value="AVP12841.1"/>
    <property type="molecule type" value="Genomic_DNA"/>
</dbReference>